<dbReference type="Proteomes" id="UP000677054">
    <property type="component" value="Unassembled WGS sequence"/>
</dbReference>
<accession>A0A7R9FNJ1</accession>
<name>A0A7R9FNJ1_9CRUS</name>
<protein>
    <submittedName>
        <fullName evidence="1">Uncharacterized protein</fullName>
    </submittedName>
</protein>
<gene>
    <name evidence="1" type="ORF">DSTB1V02_LOCUS9280</name>
</gene>
<reference evidence="1" key="1">
    <citation type="submission" date="2020-11" db="EMBL/GenBank/DDBJ databases">
        <authorList>
            <person name="Tran Van P."/>
        </authorList>
    </citation>
    <scope>NUCLEOTIDE SEQUENCE</scope>
</reference>
<organism evidence="1">
    <name type="scientific">Darwinula stevensoni</name>
    <dbReference type="NCBI Taxonomy" id="69355"/>
    <lineage>
        <taxon>Eukaryota</taxon>
        <taxon>Metazoa</taxon>
        <taxon>Ecdysozoa</taxon>
        <taxon>Arthropoda</taxon>
        <taxon>Crustacea</taxon>
        <taxon>Oligostraca</taxon>
        <taxon>Ostracoda</taxon>
        <taxon>Podocopa</taxon>
        <taxon>Podocopida</taxon>
        <taxon>Darwinulocopina</taxon>
        <taxon>Darwinuloidea</taxon>
        <taxon>Darwinulidae</taxon>
        <taxon>Darwinula</taxon>
    </lineage>
</organism>
<dbReference type="OrthoDB" id="6340809at2759"/>
<evidence type="ECO:0000313" key="2">
    <source>
        <dbReference type="Proteomes" id="UP000677054"/>
    </source>
</evidence>
<dbReference type="AlphaFoldDB" id="A0A7R9FNJ1"/>
<dbReference type="EMBL" id="CAJPEV010002321">
    <property type="protein sequence ID" value="CAG0896518.1"/>
    <property type="molecule type" value="Genomic_DNA"/>
</dbReference>
<evidence type="ECO:0000313" key="1">
    <source>
        <dbReference type="EMBL" id="CAD7249485.1"/>
    </source>
</evidence>
<proteinExistence type="predicted"/>
<keyword evidence="2" id="KW-1185">Reference proteome</keyword>
<sequence length="66" mass="7619">MDLQPFCRAEMPCMWEVFKASSSYAIPNNCVCPPEKKCMLTSDNLSIGAYVYTCQGRRQPWSYQSR</sequence>
<dbReference type="EMBL" id="LR901838">
    <property type="protein sequence ID" value="CAD7249485.1"/>
    <property type="molecule type" value="Genomic_DNA"/>
</dbReference>